<reference evidence="1 2" key="1">
    <citation type="submission" date="2024-09" db="EMBL/GenBank/DDBJ databases">
        <authorList>
            <person name="Lee S.D."/>
        </authorList>
    </citation>
    <scope>NUCLEOTIDE SEQUENCE [LARGE SCALE GENOMIC DNA]</scope>
    <source>
        <strain evidence="1 2">N8-3</strain>
    </source>
</reference>
<gene>
    <name evidence="1" type="ORF">ACEZDE_15925</name>
</gene>
<evidence type="ECO:0008006" key="3">
    <source>
        <dbReference type="Google" id="ProtNLM"/>
    </source>
</evidence>
<dbReference type="Proteomes" id="UP001592531">
    <property type="component" value="Unassembled WGS sequence"/>
</dbReference>
<dbReference type="EMBL" id="JBHFAB010000010">
    <property type="protein sequence ID" value="MFC1418121.1"/>
    <property type="molecule type" value="Genomic_DNA"/>
</dbReference>
<name>A0ABV6VWM4_9ACTN</name>
<accession>A0ABV6VWM4</accession>
<sequence>MRADVAEWRGLGADAPRWRTFTPERRLLVAARTVTSAVRALEVLPLLVRGDPRVDVVFAYDPGSAFHHGVLDLLHEHRCRVLPWHQIGEADPHLVLSASENLDLPDGDCPLLVLPHGIGFQKQVPDSRGPLTRLSGLVPERLLPRTWLAVSHPDELRQLAALDPRAAERAVELGDPCFERLRAGLGSRPAYRAALGVQDRQRLVVLSSTWGPTSLLGRDPALPSRLLAQLPLDGYRVALVTHPNVSSWHGSWQLDSLQADAVAAGLALVPPTAGWQAAVTAADVLVGDHGSVTLYGAALGRPVLLAAFGSDAVPGTAGSLLRHTAPHLDPDRPLAGQLASAVHDHRPEQGRRLAERAFGYGEGAVDRLRETLYGLLKLSEPDALVPRLAFPVPRLTLPRPPAALVDTTCAPSAQDPLDQGRAVVEVRRRPAAVSAADREPPPRDGFRHLSCAQDEPDLQLLHSASVVHRAAPAATAVAARRWALAVLEDFPGCRLAAVPVDGGFLLSVRGGRLVRASVTGGGADPGLVAAALYSCLRAGIRVDDVTVELRVGDRELDVALRALP</sequence>
<dbReference type="RefSeq" id="WP_380536875.1">
    <property type="nucleotide sequence ID" value="NZ_JBHFAB010000010.1"/>
</dbReference>
<organism evidence="1 2">
    <name type="scientific">Streptacidiphilus cavernicola</name>
    <dbReference type="NCBI Taxonomy" id="3342716"/>
    <lineage>
        <taxon>Bacteria</taxon>
        <taxon>Bacillati</taxon>
        <taxon>Actinomycetota</taxon>
        <taxon>Actinomycetes</taxon>
        <taxon>Kitasatosporales</taxon>
        <taxon>Streptomycetaceae</taxon>
        <taxon>Streptacidiphilus</taxon>
    </lineage>
</organism>
<comment type="caution">
    <text evidence="1">The sequence shown here is derived from an EMBL/GenBank/DDBJ whole genome shotgun (WGS) entry which is preliminary data.</text>
</comment>
<evidence type="ECO:0000313" key="1">
    <source>
        <dbReference type="EMBL" id="MFC1418121.1"/>
    </source>
</evidence>
<evidence type="ECO:0000313" key="2">
    <source>
        <dbReference type="Proteomes" id="UP001592531"/>
    </source>
</evidence>
<proteinExistence type="predicted"/>
<protein>
    <recommendedName>
        <fullName evidence="3">Translation initiation factor 2</fullName>
    </recommendedName>
</protein>
<keyword evidence="2" id="KW-1185">Reference proteome</keyword>